<dbReference type="KEGG" id="tvo:TVG0892969"/>
<sequence length="314" mass="36788">MGDPFISVIIIAYNRKEFLLDAIKSALDQTLDREYYEIIVIKNFQDDTIDNFIKENNIKGIISENKSLGGKISEALYVSKGEIVSFLEDDDMFDRQKLETVYKIFRRNTNVVYYHNVAEYIDESGKKLGRTNRGLSFNSSSISIRKSVVMHEFLENSKVSVDNMMFYFALESSGKIINGKKVLTLYRYHTSSSHTFAPYRVRLEQTISSYSIDVIHFTELYNYFSKKGTRRAIFNHIMEVSIIANIASRLLGKNQPYRISFSQFLRWMSILYYWDSPIAYPLKYIRVFELFGPVPIVYKVQKYLMRDSIKEDNE</sequence>
<dbReference type="EMBL" id="BA000011">
    <property type="protein sequence ID" value="BAB60018.1"/>
    <property type="molecule type" value="Genomic_DNA"/>
</dbReference>
<dbReference type="PhylomeDB" id="Q97AD4"/>
<dbReference type="Proteomes" id="UP000001017">
    <property type="component" value="Chromosome"/>
</dbReference>
<dbReference type="RefSeq" id="WP_010917120.1">
    <property type="nucleotide sequence ID" value="NC_002689.2"/>
</dbReference>
<dbReference type="STRING" id="273116.gene:9381668"/>
<protein>
    <recommendedName>
        <fullName evidence="1">Glycosyltransferase 2-like domain-containing protein</fullName>
    </recommendedName>
</protein>
<dbReference type="Gene3D" id="3.90.550.10">
    <property type="entry name" value="Spore Coat Polysaccharide Biosynthesis Protein SpsA, Chain A"/>
    <property type="match status" value="1"/>
</dbReference>
<evidence type="ECO:0000259" key="1">
    <source>
        <dbReference type="Pfam" id="PF00535"/>
    </source>
</evidence>
<dbReference type="OrthoDB" id="56830at2157"/>
<dbReference type="GeneID" id="25392637"/>
<dbReference type="AlphaFoldDB" id="Q97AD4"/>
<dbReference type="GO" id="GO:0016758">
    <property type="term" value="F:hexosyltransferase activity"/>
    <property type="evidence" value="ECO:0007669"/>
    <property type="project" value="UniProtKB-ARBA"/>
</dbReference>
<proteinExistence type="predicted"/>
<dbReference type="PaxDb" id="273116-14325093"/>
<dbReference type="HOGENOM" id="CLU_055387_0_0_2"/>
<dbReference type="CDD" id="cd00761">
    <property type="entry name" value="Glyco_tranf_GTA_type"/>
    <property type="match status" value="1"/>
</dbReference>
<dbReference type="eggNOG" id="arCOG01397">
    <property type="taxonomic scope" value="Archaea"/>
</dbReference>
<reference evidence="2 3" key="2">
    <citation type="journal article" date="2000" name="Proc. Natl. Acad. Sci. U.S.A.">
        <title>Archaeal adaptation to higher temperatures revealed by genomic sequence of Thermoplasma volcanium.</title>
        <authorList>
            <person name="Kawashima T."/>
            <person name="Amano N."/>
            <person name="Koike H."/>
            <person name="Makino S."/>
            <person name="Higuchi S."/>
            <person name="Kawashima-Ohya Y."/>
            <person name="Watanabe K."/>
            <person name="Yamazaki M."/>
            <person name="Kanehori K."/>
            <person name="Kawamoto T."/>
            <person name="Nunoshiba T."/>
            <person name="Yamamoto Y."/>
            <person name="Aramaki H."/>
            <person name="Makino K."/>
            <person name="Suzuki M."/>
        </authorList>
    </citation>
    <scope>NUCLEOTIDE SEQUENCE [LARGE SCALE GENOMIC DNA]</scope>
    <source>
        <strain evidence="3">ATCC 51530 / DSM 4299 / JCM 9571 / NBRC 15438 / GSS1</strain>
    </source>
</reference>
<feature type="domain" description="Glycosyltransferase 2-like" evidence="1">
    <location>
        <begin position="7"/>
        <end position="132"/>
    </location>
</feature>
<gene>
    <name evidence="2" type="ORF">TVG0892969</name>
</gene>
<dbReference type="InterPro" id="IPR029044">
    <property type="entry name" value="Nucleotide-diphossugar_trans"/>
</dbReference>
<dbReference type="CAZy" id="GT2">
    <property type="family name" value="Glycosyltransferase Family 2"/>
</dbReference>
<dbReference type="SUPFAM" id="SSF53448">
    <property type="entry name" value="Nucleotide-diphospho-sugar transferases"/>
    <property type="match status" value="1"/>
</dbReference>
<dbReference type="Pfam" id="PF00535">
    <property type="entry name" value="Glycos_transf_2"/>
    <property type="match status" value="1"/>
</dbReference>
<evidence type="ECO:0000313" key="3">
    <source>
        <dbReference type="Proteomes" id="UP000001017"/>
    </source>
</evidence>
<organism evidence="2 3">
    <name type="scientific">Thermoplasma volcanium (strain ATCC 51530 / DSM 4299 / JCM 9571 / NBRC 15438 / GSS1)</name>
    <dbReference type="NCBI Taxonomy" id="273116"/>
    <lineage>
        <taxon>Archaea</taxon>
        <taxon>Methanobacteriati</taxon>
        <taxon>Thermoplasmatota</taxon>
        <taxon>Thermoplasmata</taxon>
        <taxon>Thermoplasmatales</taxon>
        <taxon>Thermoplasmataceae</taxon>
        <taxon>Thermoplasma</taxon>
    </lineage>
</organism>
<dbReference type="PANTHER" id="PTHR22916:SF3">
    <property type="entry name" value="UDP-GLCNAC:BETAGAL BETA-1,3-N-ACETYLGLUCOSAMINYLTRANSFERASE-LIKE PROTEIN 1"/>
    <property type="match status" value="1"/>
</dbReference>
<dbReference type="PANTHER" id="PTHR22916">
    <property type="entry name" value="GLYCOSYLTRANSFERASE"/>
    <property type="match status" value="1"/>
</dbReference>
<dbReference type="SMR" id="Q97AD4"/>
<name>Q97AD4_THEVO</name>
<keyword evidence="3" id="KW-1185">Reference proteome</keyword>
<dbReference type="InterPro" id="IPR001173">
    <property type="entry name" value="Glyco_trans_2-like"/>
</dbReference>
<accession>Q97AD4</accession>
<reference evidence="2 3" key="1">
    <citation type="journal article" date="1999" name="Proc. Jpn. Acad.">
        <title>Determination of the complete genomic DNA sequence of Thermoplasma volvanium GSS1.</title>
        <authorList>
            <person name="Kawashima T."/>
            <person name="Yamamoto Y."/>
            <person name="Aramaki H."/>
            <person name="Nunoshiba T."/>
            <person name="Kawamoto T."/>
            <person name="Watanabe K."/>
            <person name="Yamazaki M."/>
            <person name="Kanehori K."/>
            <person name="Amano N."/>
            <person name="Ohya Y."/>
            <person name="Makino K."/>
            <person name="Suzuki M."/>
        </authorList>
    </citation>
    <scope>NUCLEOTIDE SEQUENCE [LARGE SCALE GENOMIC DNA]</scope>
    <source>
        <strain evidence="3">ATCC 51530 / DSM 4299 / JCM 9571 / NBRC 15438 / GSS1</strain>
    </source>
</reference>
<evidence type="ECO:0000313" key="2">
    <source>
        <dbReference type="EMBL" id="BAB60018.1"/>
    </source>
</evidence>